<dbReference type="Pfam" id="PF12945">
    <property type="entry name" value="PilZNR"/>
    <property type="match status" value="1"/>
</dbReference>
<proteinExistence type="predicted"/>
<evidence type="ECO:0000259" key="4">
    <source>
        <dbReference type="Pfam" id="PF12945"/>
    </source>
</evidence>
<name>A0ABQ4PLT0_9GAMM</name>
<dbReference type="RefSeq" id="WP_162924194.1">
    <property type="nucleotide sequence ID" value="NZ_BPFB01000034.1"/>
</dbReference>
<evidence type="ECO:0000256" key="1">
    <source>
        <dbReference type="ARBA" id="ARBA00022636"/>
    </source>
</evidence>
<dbReference type="Gene3D" id="2.30.110.10">
    <property type="entry name" value="Electron Transport, Fmn-binding Protein, Chain A"/>
    <property type="match status" value="1"/>
</dbReference>
<keyword evidence="1" id="KW-0973">c-di-GMP</keyword>
<feature type="domain" description="Type III secretion system flagellar brake protein YcgR PilZN" evidence="4">
    <location>
        <begin position="18"/>
        <end position="107"/>
    </location>
</feature>
<comment type="caution">
    <text evidence="5">The sequence shown here is derived from an EMBL/GenBank/DDBJ whole genome shotgun (WGS) entry which is preliminary data.</text>
</comment>
<keyword evidence="3" id="KW-0975">Bacterial flagellum</keyword>
<dbReference type="EMBL" id="BPFB01000034">
    <property type="protein sequence ID" value="GIU49069.1"/>
    <property type="molecule type" value="Genomic_DNA"/>
</dbReference>
<evidence type="ECO:0000313" key="6">
    <source>
        <dbReference type="Proteomes" id="UP000761574"/>
    </source>
</evidence>
<reference evidence="5 6" key="1">
    <citation type="submission" date="2021-05" db="EMBL/GenBank/DDBJ databases">
        <title>Molecular characterization for Shewanella algae harboring chromosomal blaOXA-55-like strains isolated from clinical and environment sample.</title>
        <authorList>
            <person name="Ohama Y."/>
            <person name="Aoki K."/>
            <person name="Harada S."/>
            <person name="Moriya K."/>
            <person name="Ishii Y."/>
            <person name="Tateda K."/>
        </authorList>
    </citation>
    <scope>NUCLEOTIDE SEQUENCE [LARGE SCALE GENOMIC DNA]</scope>
    <source>
        <strain evidence="5 6">LMG 23746</strain>
    </source>
</reference>
<evidence type="ECO:0000256" key="3">
    <source>
        <dbReference type="ARBA" id="ARBA00023143"/>
    </source>
</evidence>
<dbReference type="InterPro" id="IPR009926">
    <property type="entry name" value="T3SS_YcgR_PilZN"/>
</dbReference>
<sequence>MSPTADVNFAYLNRLSCNTEVQLQLLTPIQQIRLRTRLIGIDPHNGVILALGYDKQWQAAKLLITQGQNVVVRIINSEDPEANILAFRSQIKAVLSSSGRWLVVKYPNQLQSVTLRQHARIPIFVEASLHNPSQDSYDALPISSGFLQDISVKGGGYIGIGVNSLTLEQRCYLQVKTKQEQPLQAVPIIIKNIQTPSDDSAEYQYGFTIEDNDAKVKSFLQQVILSHLFQEPSS</sequence>
<gene>
    <name evidence="5" type="ORF">TUM4630_26860</name>
</gene>
<keyword evidence="6" id="KW-1185">Reference proteome</keyword>
<evidence type="ECO:0000313" key="5">
    <source>
        <dbReference type="EMBL" id="GIU49069.1"/>
    </source>
</evidence>
<organism evidence="5 6">
    <name type="scientific">Shewanella algidipiscicola</name>
    <dbReference type="NCBI Taxonomy" id="614070"/>
    <lineage>
        <taxon>Bacteria</taxon>
        <taxon>Pseudomonadati</taxon>
        <taxon>Pseudomonadota</taxon>
        <taxon>Gammaproteobacteria</taxon>
        <taxon>Alteromonadales</taxon>
        <taxon>Shewanellaceae</taxon>
        <taxon>Shewanella</taxon>
    </lineage>
</organism>
<accession>A0ABQ4PLT0</accession>
<dbReference type="InterPro" id="IPR012349">
    <property type="entry name" value="Split_barrel_FMN-bd"/>
</dbReference>
<dbReference type="Proteomes" id="UP000761574">
    <property type="component" value="Unassembled WGS sequence"/>
</dbReference>
<protein>
    <recommendedName>
        <fullName evidence="4">Type III secretion system flagellar brake protein YcgR PilZN domain-containing protein</fullName>
    </recommendedName>
</protein>
<evidence type="ECO:0000256" key="2">
    <source>
        <dbReference type="ARBA" id="ARBA00022741"/>
    </source>
</evidence>
<dbReference type="SUPFAM" id="SSF141371">
    <property type="entry name" value="PilZ domain-like"/>
    <property type="match status" value="1"/>
</dbReference>
<keyword evidence="2" id="KW-0547">Nucleotide-binding</keyword>